<reference evidence="1 2" key="1">
    <citation type="submission" date="2020-05" db="EMBL/GenBank/DDBJ databases">
        <title>Complete genome sequence of Deefgea sp. D17.</title>
        <authorList>
            <person name="Bae J.-W."/>
            <person name="Han J.E."/>
        </authorList>
    </citation>
    <scope>NUCLEOTIDE SEQUENCE [LARGE SCALE GENOMIC DNA]</scope>
    <source>
        <strain evidence="1 2">D17</strain>
    </source>
</reference>
<dbReference type="GO" id="GO:0043683">
    <property type="term" value="P:type IV pilus assembly"/>
    <property type="evidence" value="ECO:0007669"/>
    <property type="project" value="InterPro"/>
</dbReference>
<gene>
    <name evidence="1" type="ORF">HQN60_10420</name>
</gene>
<sequence length="123" mass="13017">MMIVVAIIGILAAIAYPSYTQYVVRSHRAAAKACLSEQAQLMERYYTTHMNYTGASPTLACQTESGMATRYQFTTDIASARSYTVTATPLGTQLSQDRQCGALSIDSQGGKTASGSGGAAACW</sequence>
<dbReference type="InterPro" id="IPR031982">
    <property type="entry name" value="PilE-like"/>
</dbReference>
<evidence type="ECO:0000313" key="2">
    <source>
        <dbReference type="Proteomes" id="UP000504844"/>
    </source>
</evidence>
<dbReference type="Gene3D" id="3.30.700.10">
    <property type="entry name" value="Glycoprotein, Type 4 Pilin"/>
    <property type="match status" value="1"/>
</dbReference>
<protein>
    <submittedName>
        <fullName evidence="1">Pilus assembly protein PilE</fullName>
    </submittedName>
</protein>
<name>A0A6M8SU19_9NEIS</name>
<dbReference type="Proteomes" id="UP000504844">
    <property type="component" value="Chromosome"/>
</dbReference>
<dbReference type="EMBL" id="CP054143">
    <property type="protein sequence ID" value="QKJ68181.1"/>
    <property type="molecule type" value="Genomic_DNA"/>
</dbReference>
<accession>A0A6M8SU19</accession>
<dbReference type="InterPro" id="IPR045584">
    <property type="entry name" value="Pilin-like"/>
</dbReference>
<dbReference type="KEGG" id="dee:HQN60_10420"/>
<dbReference type="AlphaFoldDB" id="A0A6M8SU19"/>
<dbReference type="Pfam" id="PF16732">
    <property type="entry name" value="ComP_DUS"/>
    <property type="match status" value="1"/>
</dbReference>
<keyword evidence="2" id="KW-1185">Reference proteome</keyword>
<organism evidence="1 2">
    <name type="scientific">Deefgea piscis</name>
    <dbReference type="NCBI Taxonomy" id="2739061"/>
    <lineage>
        <taxon>Bacteria</taxon>
        <taxon>Pseudomonadati</taxon>
        <taxon>Pseudomonadota</taxon>
        <taxon>Betaproteobacteria</taxon>
        <taxon>Neisseriales</taxon>
        <taxon>Chitinibacteraceae</taxon>
        <taxon>Deefgea</taxon>
    </lineage>
</organism>
<proteinExistence type="predicted"/>
<evidence type="ECO:0000313" key="1">
    <source>
        <dbReference type="EMBL" id="QKJ68181.1"/>
    </source>
</evidence>
<dbReference type="SUPFAM" id="SSF54523">
    <property type="entry name" value="Pili subunits"/>
    <property type="match status" value="1"/>
</dbReference>